<reference evidence="1 2" key="1">
    <citation type="submission" date="2019-01" db="EMBL/GenBank/DDBJ databases">
        <authorList>
            <person name="Sayadi A."/>
        </authorList>
    </citation>
    <scope>NUCLEOTIDE SEQUENCE [LARGE SCALE GENOMIC DNA]</scope>
</reference>
<keyword evidence="2" id="KW-1185">Reference proteome</keyword>
<name>A0A653CN22_CALMS</name>
<dbReference type="AlphaFoldDB" id="A0A653CN22"/>
<dbReference type="Proteomes" id="UP000410492">
    <property type="component" value="Unassembled WGS sequence"/>
</dbReference>
<sequence length="52" mass="5826">MTSAVTPSVLTRPTYGYEIPLSDIAHDTNTLFSNFSFRSYFTLSEQASKSVF</sequence>
<evidence type="ECO:0000313" key="1">
    <source>
        <dbReference type="EMBL" id="VEN49324.1"/>
    </source>
</evidence>
<gene>
    <name evidence="1" type="ORF">CALMAC_LOCUS10466</name>
</gene>
<evidence type="ECO:0000313" key="2">
    <source>
        <dbReference type="Proteomes" id="UP000410492"/>
    </source>
</evidence>
<proteinExistence type="predicted"/>
<organism evidence="1 2">
    <name type="scientific">Callosobruchus maculatus</name>
    <name type="common">Southern cowpea weevil</name>
    <name type="synonym">Pulse bruchid</name>
    <dbReference type="NCBI Taxonomy" id="64391"/>
    <lineage>
        <taxon>Eukaryota</taxon>
        <taxon>Metazoa</taxon>
        <taxon>Ecdysozoa</taxon>
        <taxon>Arthropoda</taxon>
        <taxon>Hexapoda</taxon>
        <taxon>Insecta</taxon>
        <taxon>Pterygota</taxon>
        <taxon>Neoptera</taxon>
        <taxon>Endopterygota</taxon>
        <taxon>Coleoptera</taxon>
        <taxon>Polyphaga</taxon>
        <taxon>Cucujiformia</taxon>
        <taxon>Chrysomeloidea</taxon>
        <taxon>Chrysomelidae</taxon>
        <taxon>Bruchinae</taxon>
        <taxon>Bruchini</taxon>
        <taxon>Callosobruchus</taxon>
    </lineage>
</organism>
<protein>
    <submittedName>
        <fullName evidence="1">Uncharacterized protein</fullName>
    </submittedName>
</protein>
<dbReference type="EMBL" id="CAACVG010008325">
    <property type="protein sequence ID" value="VEN49324.1"/>
    <property type="molecule type" value="Genomic_DNA"/>
</dbReference>
<accession>A0A653CN22</accession>